<evidence type="ECO:0000313" key="2">
    <source>
        <dbReference type="Proteomes" id="UP000264179"/>
    </source>
</evidence>
<dbReference type="AlphaFoldDB" id="A0A3D5NDX9"/>
<comment type="caution">
    <text evidence="1">The sequence shown here is derived from an EMBL/GenBank/DDBJ whole genome shotgun (WGS) entry which is preliminary data.</text>
</comment>
<accession>A0A3D5NDX9</accession>
<reference evidence="1 2" key="1">
    <citation type="journal article" date="2018" name="Nat. Biotechnol.">
        <title>A standardized bacterial taxonomy based on genome phylogeny substantially revises the tree of life.</title>
        <authorList>
            <person name="Parks D.H."/>
            <person name="Chuvochina M."/>
            <person name="Waite D.W."/>
            <person name="Rinke C."/>
            <person name="Skarshewski A."/>
            <person name="Chaumeil P.A."/>
            <person name="Hugenholtz P."/>
        </authorList>
    </citation>
    <scope>NUCLEOTIDE SEQUENCE [LARGE SCALE GENOMIC DNA]</scope>
    <source>
        <strain evidence="1">UBA9881</strain>
    </source>
</reference>
<sequence>GVEAIAYDCAIDTGAVTVRNPLPIVGL</sequence>
<feature type="non-terminal residue" evidence="1">
    <location>
        <position position="1"/>
    </location>
</feature>
<proteinExistence type="predicted"/>
<protein>
    <submittedName>
        <fullName evidence="1">DNA/RNA nuclease SfsA</fullName>
    </submittedName>
</protein>
<dbReference type="EMBL" id="DPOP01000134">
    <property type="protein sequence ID" value="HCW68842.1"/>
    <property type="molecule type" value="Genomic_DNA"/>
</dbReference>
<evidence type="ECO:0000313" key="1">
    <source>
        <dbReference type="EMBL" id="HCW68842.1"/>
    </source>
</evidence>
<dbReference type="Proteomes" id="UP000264179">
    <property type="component" value="Unassembled WGS sequence"/>
</dbReference>
<gene>
    <name evidence="1" type="ORF">DHR80_16915</name>
</gene>
<organism evidence="1 2">
    <name type="scientific">Thalassospira lucentensis</name>
    <dbReference type="NCBI Taxonomy" id="168935"/>
    <lineage>
        <taxon>Bacteria</taxon>
        <taxon>Pseudomonadati</taxon>
        <taxon>Pseudomonadota</taxon>
        <taxon>Alphaproteobacteria</taxon>
        <taxon>Rhodospirillales</taxon>
        <taxon>Thalassospiraceae</taxon>
        <taxon>Thalassospira</taxon>
    </lineage>
</organism>
<name>A0A3D5NDX9_9PROT</name>